<name>A0A1C3TMB8_XANCT</name>
<evidence type="ECO:0000313" key="3">
    <source>
        <dbReference type="Proteomes" id="UP000093071"/>
    </source>
</evidence>
<dbReference type="PANTHER" id="PTHR43236:SF1">
    <property type="entry name" value="BLL7220 PROTEIN"/>
    <property type="match status" value="1"/>
</dbReference>
<organism evidence="2 3">
    <name type="scientific">Xanthomonas translucens pv. translucens DSM 18974</name>
    <dbReference type="NCBI Taxonomy" id="1261556"/>
    <lineage>
        <taxon>Bacteria</taxon>
        <taxon>Pseudomonadati</taxon>
        <taxon>Pseudomonadota</taxon>
        <taxon>Gammaproteobacteria</taxon>
        <taxon>Lysobacterales</taxon>
        <taxon>Lysobacteraceae</taxon>
        <taxon>Xanthomonas</taxon>
        <taxon>Xanthomonas translucens group</taxon>
    </lineage>
</organism>
<feature type="domain" description="IrrE N-terminal-like" evidence="1">
    <location>
        <begin position="207"/>
        <end position="310"/>
    </location>
</feature>
<dbReference type="AlphaFoldDB" id="A0A1C3TMB8"/>
<dbReference type="GO" id="GO:0003677">
    <property type="term" value="F:DNA binding"/>
    <property type="evidence" value="ECO:0007669"/>
    <property type="project" value="InterPro"/>
</dbReference>
<dbReference type="InterPro" id="IPR052345">
    <property type="entry name" value="Rad_response_metalloprotease"/>
</dbReference>
<dbReference type="Proteomes" id="UP000093071">
    <property type="component" value="Chromosome I"/>
</dbReference>
<accession>A0A1C3TMB8</accession>
<dbReference type="Pfam" id="PF06114">
    <property type="entry name" value="Peptidase_M78"/>
    <property type="match status" value="1"/>
</dbReference>
<dbReference type="PANTHER" id="PTHR43236">
    <property type="entry name" value="ANTITOXIN HIGA1"/>
    <property type="match status" value="1"/>
</dbReference>
<dbReference type="PATRIC" id="fig|1261556.5.peg.1640"/>
<reference evidence="3" key="1">
    <citation type="submission" date="2016-07" db="EMBL/GenBank/DDBJ databases">
        <authorList>
            <person name="Jaenicke Sebastian"/>
        </authorList>
    </citation>
    <scope>NUCLEOTIDE SEQUENCE [LARGE SCALE GENOMIC DNA]</scope>
</reference>
<dbReference type="InterPro" id="IPR010359">
    <property type="entry name" value="IrrE_HExxH"/>
</dbReference>
<gene>
    <name evidence="2" type="ORF">BN444_04274</name>
</gene>
<dbReference type="Gene3D" id="1.10.260.40">
    <property type="entry name" value="lambda repressor-like DNA-binding domains"/>
    <property type="match status" value="1"/>
</dbReference>
<proteinExistence type="predicted"/>
<dbReference type="SUPFAM" id="SSF47413">
    <property type="entry name" value="lambda repressor-like DNA-binding domains"/>
    <property type="match status" value="1"/>
</dbReference>
<dbReference type="EMBL" id="LT604072">
    <property type="protein sequence ID" value="SCB04327.1"/>
    <property type="molecule type" value="Genomic_DNA"/>
</dbReference>
<sequence length="378" mass="41342">MHDEPTTPGQLLTRLLATRGWNNRAFAGVIGLDEGTASRLVGDKKPISAVLALKLEQIFEVPAEEFLRLQAAYDLAVARLKQRPDPEAAQRQLIYGELPLSAMIKRGWLNAPSVRDRPAVNAALTQFFGVETPEQIELLPHAAKRSEVGASATPTQLAWLYRVKRLASEMVVPAYSEAKGRAAIERLSSLLASAEEARKVPRLLAEHGIRFVIVETLPSAKIDGVCLWLSDTAPVIGMSVRFDRIDNFWFVLRHELEHVLRGDGKGEAVVDADLDGAAGGVGSDVAEEERAANLAAAEFLVPKAKMDAFVVRKAPFFHSDDIVGFARTLKVHPGLVAGQLQRRTGKYNLFRDHLVKVRSIVMPSAIVDGWGNIAPISE</sequence>
<protein>
    <recommendedName>
        <fullName evidence="1">IrrE N-terminal-like domain-containing protein</fullName>
    </recommendedName>
</protein>
<evidence type="ECO:0000313" key="2">
    <source>
        <dbReference type="EMBL" id="SCB04327.1"/>
    </source>
</evidence>
<dbReference type="InterPro" id="IPR010982">
    <property type="entry name" value="Lambda_DNA-bd_dom_sf"/>
</dbReference>
<evidence type="ECO:0000259" key="1">
    <source>
        <dbReference type="Pfam" id="PF06114"/>
    </source>
</evidence>